<feature type="transmembrane region" description="Helical" evidence="6">
    <location>
        <begin position="435"/>
        <end position="455"/>
    </location>
</feature>
<feature type="transmembrane region" description="Helical" evidence="6">
    <location>
        <begin position="346"/>
        <end position="366"/>
    </location>
</feature>
<keyword evidence="5 6" id="KW-0472">Membrane</keyword>
<evidence type="ECO:0000256" key="3">
    <source>
        <dbReference type="ARBA" id="ARBA00022748"/>
    </source>
</evidence>
<protein>
    <recommendedName>
        <fullName evidence="7">Cytochrome c assembly protein domain-containing protein</fullName>
    </recommendedName>
</protein>
<evidence type="ECO:0000256" key="2">
    <source>
        <dbReference type="ARBA" id="ARBA00022692"/>
    </source>
</evidence>
<dbReference type="PANTHER" id="PTHR30071">
    <property type="entry name" value="HEME EXPORTER PROTEIN C"/>
    <property type="match status" value="1"/>
</dbReference>
<comment type="subcellular location">
    <subcellularLocation>
        <location evidence="1">Membrane</location>
        <topology evidence="1">Multi-pass membrane protein</topology>
    </subcellularLocation>
</comment>
<name>A0ABP9PL64_9BACT</name>
<organism evidence="8 9">
    <name type="scientific">Prosthecobacter algae</name>
    <dbReference type="NCBI Taxonomy" id="1144682"/>
    <lineage>
        <taxon>Bacteria</taxon>
        <taxon>Pseudomonadati</taxon>
        <taxon>Verrucomicrobiota</taxon>
        <taxon>Verrucomicrobiia</taxon>
        <taxon>Verrucomicrobiales</taxon>
        <taxon>Verrucomicrobiaceae</taxon>
        <taxon>Prosthecobacter</taxon>
    </lineage>
</organism>
<keyword evidence="3" id="KW-0201">Cytochrome c-type biogenesis</keyword>
<reference evidence="9" key="1">
    <citation type="journal article" date="2019" name="Int. J. Syst. Evol. Microbiol.">
        <title>The Global Catalogue of Microorganisms (GCM) 10K type strain sequencing project: providing services to taxonomists for standard genome sequencing and annotation.</title>
        <authorList>
            <consortium name="The Broad Institute Genomics Platform"/>
            <consortium name="The Broad Institute Genome Sequencing Center for Infectious Disease"/>
            <person name="Wu L."/>
            <person name="Ma J."/>
        </authorList>
    </citation>
    <scope>NUCLEOTIDE SEQUENCE [LARGE SCALE GENOMIC DNA]</scope>
    <source>
        <strain evidence="9">JCM 18053</strain>
    </source>
</reference>
<dbReference type="Proteomes" id="UP001499852">
    <property type="component" value="Unassembled WGS sequence"/>
</dbReference>
<feature type="transmembrane region" description="Helical" evidence="6">
    <location>
        <begin position="625"/>
        <end position="645"/>
    </location>
</feature>
<dbReference type="Pfam" id="PF01578">
    <property type="entry name" value="Cytochrom_C_asm"/>
    <property type="match status" value="1"/>
</dbReference>
<dbReference type="InterPro" id="IPR045062">
    <property type="entry name" value="Cyt_c_biogenesis_CcsA/CcmC"/>
</dbReference>
<evidence type="ECO:0000256" key="1">
    <source>
        <dbReference type="ARBA" id="ARBA00004141"/>
    </source>
</evidence>
<feature type="transmembrane region" description="Helical" evidence="6">
    <location>
        <begin position="524"/>
        <end position="550"/>
    </location>
</feature>
<feature type="transmembrane region" description="Helical" evidence="6">
    <location>
        <begin position="407"/>
        <end position="428"/>
    </location>
</feature>
<evidence type="ECO:0000259" key="7">
    <source>
        <dbReference type="Pfam" id="PF01578"/>
    </source>
</evidence>
<keyword evidence="4 6" id="KW-1133">Transmembrane helix</keyword>
<dbReference type="EMBL" id="BAABIA010000011">
    <property type="protein sequence ID" value="GAA5148414.1"/>
    <property type="molecule type" value="Genomic_DNA"/>
</dbReference>
<sequence length="658" mass="72477">MASSLLVIASVAPAKELPSLDLFMDPELTKLFESLPVQEGGRIKPLLKMANVRLQSMRALQSIWLTDSGEADGKPLVDPATQKPLVKEGGKPIKLTSVQWFLMSWFRPDIGRTVPLFKVDNSSAIAELGLDTRAKRSQYTFQEIEPARELLMQKMTEYRQIPAKEQTPEQRIIVELAAKYLDYDMIMGHFDFIRSPVGENADKLPADIPQPLRLSKSLPAVAKALTSGGPPMQVPWFRDFAQSALGAMMSGNPEGQLRIFPDSDKAVEIWHGPGEMIFGTVNGSVNPSEEQLQWLGLYEDLYLALPDAAKFKAAAQTLVTKVQAAAQARGEGQFVKLEIHSIKADYFFYAQWLFLVGLIGVGFTWVSPGSKMDKVARGFAWLFLGAATLMTVTGVILRCIIMQRPPIATLYETILFIGASCALFGLISEWISKRGLGLLISGLAGGGCMFLAIQFDTADATDNLQQLQAVLITNFWLSTHVPIINLGYAACMVATLISCKYFIQRIFRQVSTGDDEARFMTRTAYGFVCFGLLLSLVGTVLGGIWANYSWGRFWGWDPKENGALMIVLMCLVILHARLGGYIREIGLHCCNLILGCIVIFSWFGVNQLGVGLHAYGFTDGTWPKIYAFWGSQLLLLAYGLGLAFMESKKPSASKTVGA</sequence>
<accession>A0ABP9PL64</accession>
<gene>
    <name evidence="8" type="ORF">GCM10023213_44650</name>
</gene>
<dbReference type="PANTHER" id="PTHR30071:SF1">
    <property type="entry name" value="CYTOCHROME B_B6 PROTEIN-RELATED"/>
    <property type="match status" value="1"/>
</dbReference>
<keyword evidence="9" id="KW-1185">Reference proteome</keyword>
<feature type="transmembrane region" description="Helical" evidence="6">
    <location>
        <begin position="475"/>
        <end position="503"/>
    </location>
</feature>
<evidence type="ECO:0000256" key="5">
    <source>
        <dbReference type="ARBA" id="ARBA00023136"/>
    </source>
</evidence>
<feature type="transmembrane region" description="Helical" evidence="6">
    <location>
        <begin position="378"/>
        <end position="401"/>
    </location>
</feature>
<evidence type="ECO:0000313" key="8">
    <source>
        <dbReference type="EMBL" id="GAA5148414.1"/>
    </source>
</evidence>
<feature type="transmembrane region" description="Helical" evidence="6">
    <location>
        <begin position="562"/>
        <end position="578"/>
    </location>
</feature>
<feature type="transmembrane region" description="Helical" evidence="6">
    <location>
        <begin position="585"/>
        <end position="605"/>
    </location>
</feature>
<evidence type="ECO:0000313" key="9">
    <source>
        <dbReference type="Proteomes" id="UP001499852"/>
    </source>
</evidence>
<keyword evidence="2 6" id="KW-0812">Transmembrane</keyword>
<feature type="domain" description="Cytochrome c assembly protein" evidence="7">
    <location>
        <begin position="409"/>
        <end position="613"/>
    </location>
</feature>
<proteinExistence type="predicted"/>
<comment type="caution">
    <text evidence="8">The sequence shown here is derived from an EMBL/GenBank/DDBJ whole genome shotgun (WGS) entry which is preliminary data.</text>
</comment>
<evidence type="ECO:0000256" key="6">
    <source>
        <dbReference type="SAM" id="Phobius"/>
    </source>
</evidence>
<evidence type="ECO:0000256" key="4">
    <source>
        <dbReference type="ARBA" id="ARBA00022989"/>
    </source>
</evidence>
<dbReference type="InterPro" id="IPR002541">
    <property type="entry name" value="Cyt_c_assembly"/>
</dbReference>